<accession>A0A498SSK5</accession>
<gene>
    <name evidence="2" type="ORF">NAV_LOCUS9782</name>
</gene>
<feature type="non-terminal residue" evidence="2">
    <location>
        <position position="1"/>
    </location>
</feature>
<dbReference type="InterPro" id="IPR001507">
    <property type="entry name" value="ZP_dom"/>
</dbReference>
<dbReference type="EMBL" id="UPTC01004565">
    <property type="protein sequence ID" value="VBB34991.1"/>
    <property type="molecule type" value="Genomic_DNA"/>
</dbReference>
<proteinExistence type="predicted"/>
<dbReference type="PANTHER" id="PTHR46560">
    <property type="entry name" value="CYPHER, ISOFORM B"/>
    <property type="match status" value="1"/>
</dbReference>
<sequence length="91" mass="10270">SNFVLTIEFEEPFRGIIYSEKGFPNCIYVNASILTKLSYTIKVPLDGCETTYNSDGNLENAIIVQENPLFVDETDKKYLLTCIPVSPTTLR</sequence>
<dbReference type="PROSITE" id="PS51034">
    <property type="entry name" value="ZP_2"/>
    <property type="match status" value="1"/>
</dbReference>
<evidence type="ECO:0000313" key="3">
    <source>
        <dbReference type="Proteomes" id="UP000276991"/>
    </source>
</evidence>
<evidence type="ECO:0000313" key="2">
    <source>
        <dbReference type="EMBL" id="VBB34991.1"/>
    </source>
</evidence>
<dbReference type="STRING" id="6277.A0A498SSK5"/>
<dbReference type="Proteomes" id="UP000276991">
    <property type="component" value="Unassembled WGS sequence"/>
</dbReference>
<keyword evidence="3" id="KW-1185">Reference proteome</keyword>
<name>A0A498SSK5_ACAVI</name>
<dbReference type="PANTHER" id="PTHR46560:SF5">
    <property type="entry name" value="CYPHER, ISOFORM B"/>
    <property type="match status" value="1"/>
</dbReference>
<evidence type="ECO:0000259" key="1">
    <source>
        <dbReference type="PROSITE" id="PS51034"/>
    </source>
</evidence>
<reference evidence="2 3" key="1">
    <citation type="submission" date="2018-08" db="EMBL/GenBank/DDBJ databases">
        <authorList>
            <person name="Laetsch R D."/>
            <person name="Stevens L."/>
            <person name="Kumar S."/>
            <person name="Blaxter L. M."/>
        </authorList>
    </citation>
    <scope>NUCLEOTIDE SEQUENCE [LARGE SCALE GENOMIC DNA]</scope>
</reference>
<dbReference type="OrthoDB" id="6432511at2759"/>
<protein>
    <recommendedName>
        <fullName evidence="1">ZP domain-containing protein</fullName>
    </recommendedName>
</protein>
<dbReference type="AlphaFoldDB" id="A0A498SSK5"/>
<organism evidence="2 3">
    <name type="scientific">Acanthocheilonema viteae</name>
    <name type="common">Filarial nematode worm</name>
    <name type="synonym">Dipetalonema viteae</name>
    <dbReference type="NCBI Taxonomy" id="6277"/>
    <lineage>
        <taxon>Eukaryota</taxon>
        <taxon>Metazoa</taxon>
        <taxon>Ecdysozoa</taxon>
        <taxon>Nematoda</taxon>
        <taxon>Chromadorea</taxon>
        <taxon>Rhabditida</taxon>
        <taxon>Spirurina</taxon>
        <taxon>Spiruromorpha</taxon>
        <taxon>Filarioidea</taxon>
        <taxon>Onchocercidae</taxon>
        <taxon>Acanthocheilonema</taxon>
    </lineage>
</organism>
<feature type="domain" description="ZP" evidence="1">
    <location>
        <begin position="1"/>
        <end position="91"/>
    </location>
</feature>